<evidence type="ECO:0000256" key="9">
    <source>
        <dbReference type="PROSITE-ProRule" id="PRU10141"/>
    </source>
</evidence>
<comment type="catalytic activity">
    <reaction evidence="8">
        <text>L-seryl-[protein] + ATP = O-phospho-L-seryl-[protein] + ADP + H(+)</text>
        <dbReference type="Rhea" id="RHEA:17989"/>
        <dbReference type="Rhea" id="RHEA-COMP:9863"/>
        <dbReference type="Rhea" id="RHEA-COMP:11604"/>
        <dbReference type="ChEBI" id="CHEBI:15378"/>
        <dbReference type="ChEBI" id="CHEBI:29999"/>
        <dbReference type="ChEBI" id="CHEBI:30616"/>
        <dbReference type="ChEBI" id="CHEBI:83421"/>
        <dbReference type="ChEBI" id="CHEBI:456216"/>
        <dbReference type="EC" id="2.7.11.25"/>
    </reaction>
</comment>
<keyword evidence="3" id="KW-0808">Transferase</keyword>
<evidence type="ECO:0000256" key="1">
    <source>
        <dbReference type="ARBA" id="ARBA00006529"/>
    </source>
</evidence>
<dbReference type="InterPro" id="IPR008271">
    <property type="entry name" value="Ser/Thr_kinase_AS"/>
</dbReference>
<dbReference type="PANTHER" id="PTHR48016">
    <property type="entry name" value="MAP KINASE KINASE KINASE SSK2-RELATED-RELATED"/>
    <property type="match status" value="1"/>
</dbReference>
<dbReference type="Proteomes" id="UP000008141">
    <property type="component" value="Unassembled WGS sequence"/>
</dbReference>
<dbReference type="Pfam" id="PF00069">
    <property type="entry name" value="Pkinase"/>
    <property type="match status" value="1"/>
</dbReference>
<dbReference type="InterPro" id="IPR000719">
    <property type="entry name" value="Prot_kinase_dom"/>
</dbReference>
<evidence type="ECO:0000256" key="6">
    <source>
        <dbReference type="ARBA" id="ARBA00022840"/>
    </source>
</evidence>
<proteinExistence type="inferred from homology"/>
<evidence type="ECO:0000256" key="2">
    <source>
        <dbReference type="ARBA" id="ARBA00012406"/>
    </source>
</evidence>
<feature type="compositionally biased region" description="Basic and acidic residues" evidence="11">
    <location>
        <begin position="1"/>
        <end position="18"/>
    </location>
</feature>
<dbReference type="FunFam" id="1.10.510.10:FF:000071">
    <property type="entry name" value="Mitogen-activated protein kinase kinase kinase 3 isoform 2"/>
    <property type="match status" value="1"/>
</dbReference>
<evidence type="ECO:0000256" key="3">
    <source>
        <dbReference type="ARBA" id="ARBA00022679"/>
    </source>
</evidence>
<dbReference type="CDD" id="cd06606">
    <property type="entry name" value="STKc_MAPKKK"/>
    <property type="match status" value="1"/>
</dbReference>
<dbReference type="SUPFAM" id="SSF56112">
    <property type="entry name" value="Protein kinase-like (PK-like)"/>
    <property type="match status" value="1"/>
</dbReference>
<keyword evidence="6 9" id="KW-0067">ATP-binding</keyword>
<comment type="catalytic activity">
    <reaction evidence="7">
        <text>L-threonyl-[protein] + ATP = O-phospho-L-threonyl-[protein] + ADP + H(+)</text>
        <dbReference type="Rhea" id="RHEA:46608"/>
        <dbReference type="Rhea" id="RHEA-COMP:11060"/>
        <dbReference type="Rhea" id="RHEA-COMP:11605"/>
        <dbReference type="ChEBI" id="CHEBI:15378"/>
        <dbReference type="ChEBI" id="CHEBI:30013"/>
        <dbReference type="ChEBI" id="CHEBI:30616"/>
        <dbReference type="ChEBI" id="CHEBI:61977"/>
        <dbReference type="ChEBI" id="CHEBI:456216"/>
        <dbReference type="EC" id="2.7.11.25"/>
    </reaction>
</comment>
<evidence type="ECO:0000313" key="13">
    <source>
        <dbReference type="EMBL" id="EFN53500.1"/>
    </source>
</evidence>
<evidence type="ECO:0000313" key="14">
    <source>
        <dbReference type="Proteomes" id="UP000008141"/>
    </source>
</evidence>
<feature type="non-terminal residue" evidence="13">
    <location>
        <position position="362"/>
    </location>
</feature>
<evidence type="ECO:0000256" key="4">
    <source>
        <dbReference type="ARBA" id="ARBA00022741"/>
    </source>
</evidence>
<dbReference type="GO" id="GO:0005524">
    <property type="term" value="F:ATP binding"/>
    <property type="evidence" value="ECO:0007669"/>
    <property type="project" value="UniProtKB-UniRule"/>
</dbReference>
<evidence type="ECO:0000256" key="5">
    <source>
        <dbReference type="ARBA" id="ARBA00022777"/>
    </source>
</evidence>
<keyword evidence="4 9" id="KW-0547">Nucleotide-binding</keyword>
<dbReference type="GeneID" id="17352855"/>
<evidence type="ECO:0000256" key="8">
    <source>
        <dbReference type="ARBA" id="ARBA00048329"/>
    </source>
</evidence>
<dbReference type="KEGG" id="cvr:CHLNCDRAFT_25736"/>
<dbReference type="AlphaFoldDB" id="E1ZL55"/>
<dbReference type="InParanoid" id="E1ZL55"/>
<comment type="similarity">
    <text evidence="1">Belongs to the protein kinase superfamily. STE Ser/Thr protein kinase family. MAP kinase kinase kinase subfamily.</text>
</comment>
<gene>
    <name evidence="13" type="ORF">CHLNCDRAFT_25736</name>
</gene>
<dbReference type="RefSeq" id="XP_005845602.1">
    <property type="nucleotide sequence ID" value="XM_005845540.1"/>
</dbReference>
<dbReference type="eggNOG" id="KOG0198">
    <property type="taxonomic scope" value="Eukaryota"/>
</dbReference>
<dbReference type="EC" id="2.7.11.25" evidence="2"/>
<name>E1ZL55_CHLVA</name>
<dbReference type="STRING" id="554065.E1ZL55"/>
<evidence type="ECO:0000256" key="11">
    <source>
        <dbReference type="SAM" id="MobiDB-lite"/>
    </source>
</evidence>
<feature type="domain" description="Protein kinase" evidence="12">
    <location>
        <begin position="97"/>
        <end position="362"/>
    </location>
</feature>
<sequence length="362" mass="38815">MDGVGERAGHELGRRDGARLGSVGGCEAGNSAADCCVAPSSTRQACACVTVRCSGTHDGRPPPLPRAGGPESSPLKPASAAPAPDAAARVARKPINWTRGELVGQGAFGSVFVAMDNDTGELIAVKQVHIPRGGGVHAKKVEDNIRSVEEEVQLLQQFDHDNIVRYLGTEKTDGALNIFLEYVPGGSIASLLAKFGSFKESVIRVYTKQILLGLEYLHSKGVMHRDIKGANILVDNTGLVKVADFGASKKLEDLVTVADGNKSVKGTPYWMAPEVITQTGHGRQADLWSVACTVLEMATGRPPWSTQYPSQVAAMFHIASTKGPPEIPQHLSPECKDFLYLCFNRDWKARPLASTLLRHPFL</sequence>
<dbReference type="PROSITE" id="PS00108">
    <property type="entry name" value="PROTEIN_KINASE_ST"/>
    <property type="match status" value="1"/>
</dbReference>
<protein>
    <recommendedName>
        <fullName evidence="2">mitogen-activated protein kinase kinase kinase</fullName>
        <ecNumber evidence="2">2.7.11.25</ecNumber>
    </recommendedName>
</protein>
<dbReference type="InterPro" id="IPR017441">
    <property type="entry name" value="Protein_kinase_ATP_BS"/>
</dbReference>
<dbReference type="SMART" id="SM00220">
    <property type="entry name" value="S_TKc"/>
    <property type="match status" value="1"/>
</dbReference>
<keyword evidence="14" id="KW-1185">Reference proteome</keyword>
<organism evidence="14">
    <name type="scientific">Chlorella variabilis</name>
    <name type="common">Green alga</name>
    <dbReference type="NCBI Taxonomy" id="554065"/>
    <lineage>
        <taxon>Eukaryota</taxon>
        <taxon>Viridiplantae</taxon>
        <taxon>Chlorophyta</taxon>
        <taxon>core chlorophytes</taxon>
        <taxon>Trebouxiophyceae</taxon>
        <taxon>Chlorellales</taxon>
        <taxon>Chlorellaceae</taxon>
        <taxon>Chlorella clade</taxon>
        <taxon>Chlorella</taxon>
    </lineage>
</organism>
<dbReference type="PANTHER" id="PTHR48016:SF56">
    <property type="entry name" value="MAPKK KINASE"/>
    <property type="match status" value="1"/>
</dbReference>
<dbReference type="EMBL" id="GL433851">
    <property type="protein sequence ID" value="EFN53500.1"/>
    <property type="molecule type" value="Genomic_DNA"/>
</dbReference>
<dbReference type="InterPro" id="IPR011009">
    <property type="entry name" value="Kinase-like_dom_sf"/>
</dbReference>
<feature type="compositionally biased region" description="Low complexity" evidence="11">
    <location>
        <begin position="66"/>
        <end position="87"/>
    </location>
</feature>
<dbReference type="OrthoDB" id="266718at2759"/>
<evidence type="ECO:0000256" key="10">
    <source>
        <dbReference type="RuleBase" id="RU000304"/>
    </source>
</evidence>
<accession>E1ZL55</accession>
<feature type="region of interest" description="Disordered" evidence="11">
    <location>
        <begin position="1"/>
        <end position="21"/>
    </location>
</feature>
<dbReference type="GO" id="GO:0004709">
    <property type="term" value="F:MAP kinase kinase kinase activity"/>
    <property type="evidence" value="ECO:0007669"/>
    <property type="project" value="UniProtKB-EC"/>
</dbReference>
<dbReference type="InterPro" id="IPR050538">
    <property type="entry name" value="MAP_kinase_kinase_kinase"/>
</dbReference>
<evidence type="ECO:0000256" key="7">
    <source>
        <dbReference type="ARBA" id="ARBA00047559"/>
    </source>
</evidence>
<dbReference type="FunCoup" id="E1ZL55">
    <property type="interactions" value="213"/>
</dbReference>
<feature type="binding site" evidence="9">
    <location>
        <position position="126"/>
    </location>
    <ligand>
        <name>ATP</name>
        <dbReference type="ChEBI" id="CHEBI:30616"/>
    </ligand>
</feature>
<reference evidence="13 14" key="1">
    <citation type="journal article" date="2010" name="Plant Cell">
        <title>The Chlorella variabilis NC64A genome reveals adaptation to photosymbiosis, coevolution with viruses, and cryptic sex.</title>
        <authorList>
            <person name="Blanc G."/>
            <person name="Duncan G."/>
            <person name="Agarkova I."/>
            <person name="Borodovsky M."/>
            <person name="Gurnon J."/>
            <person name="Kuo A."/>
            <person name="Lindquist E."/>
            <person name="Lucas S."/>
            <person name="Pangilinan J."/>
            <person name="Polle J."/>
            <person name="Salamov A."/>
            <person name="Terry A."/>
            <person name="Yamada T."/>
            <person name="Dunigan D.D."/>
            <person name="Grigoriev I.V."/>
            <person name="Claverie J.M."/>
            <person name="Van Etten J.L."/>
        </authorList>
    </citation>
    <scope>NUCLEOTIDE SEQUENCE [LARGE SCALE GENOMIC DNA]</scope>
    <source>
        <strain evidence="13 14">NC64A</strain>
    </source>
</reference>
<evidence type="ECO:0000259" key="12">
    <source>
        <dbReference type="PROSITE" id="PS50011"/>
    </source>
</evidence>
<keyword evidence="5" id="KW-0418">Kinase</keyword>
<dbReference type="FunFam" id="3.30.200.20:FF:000387">
    <property type="entry name" value="Serine/threonine-protein kinase STE11"/>
    <property type="match status" value="1"/>
</dbReference>
<dbReference type="Gene3D" id="1.10.510.10">
    <property type="entry name" value="Transferase(Phosphotransferase) domain 1"/>
    <property type="match status" value="1"/>
</dbReference>
<dbReference type="PROSITE" id="PS00107">
    <property type="entry name" value="PROTEIN_KINASE_ATP"/>
    <property type="match status" value="1"/>
</dbReference>
<dbReference type="OMA" id="PLIKVYM"/>
<dbReference type="PROSITE" id="PS50011">
    <property type="entry name" value="PROTEIN_KINASE_DOM"/>
    <property type="match status" value="1"/>
</dbReference>
<keyword evidence="10" id="KW-0723">Serine/threonine-protein kinase</keyword>
<feature type="region of interest" description="Disordered" evidence="11">
    <location>
        <begin position="57"/>
        <end position="87"/>
    </location>
</feature>